<reference evidence="2" key="1">
    <citation type="submission" date="2022-10" db="EMBL/GenBank/DDBJ databases">
        <authorList>
            <person name="Chen Y."/>
            <person name="Dougan E. K."/>
            <person name="Chan C."/>
            <person name="Rhodes N."/>
            <person name="Thang M."/>
        </authorList>
    </citation>
    <scope>NUCLEOTIDE SEQUENCE</scope>
</reference>
<feature type="compositionally biased region" description="Basic residues" evidence="1">
    <location>
        <begin position="24"/>
        <end position="33"/>
    </location>
</feature>
<sequence>MYMDHGESIYRIIPPKPEIVPRPPMHKSKHSHAKPPSCTTFGPLGTTCPRVANVAGDLQDKPVPNQSHATFGKARGDYAEDPGDYLKKCAKSGGKAQRRSMVEPLVPKHGWNMLEHPP</sequence>
<keyword evidence="4" id="KW-1185">Reference proteome</keyword>
<proteinExistence type="predicted"/>
<name>A0A9P1FWC5_9DINO</name>
<dbReference type="EMBL" id="CAMXCT010001491">
    <property type="protein sequence ID" value="CAI3990561.1"/>
    <property type="molecule type" value="Genomic_DNA"/>
</dbReference>
<gene>
    <name evidence="2" type="ORF">C1SCF055_LOCUS17541</name>
</gene>
<feature type="compositionally biased region" description="Pro residues" evidence="1">
    <location>
        <begin position="14"/>
        <end position="23"/>
    </location>
</feature>
<dbReference type="Proteomes" id="UP001152797">
    <property type="component" value="Unassembled WGS sequence"/>
</dbReference>
<accession>A0A9P1FWC5</accession>
<protein>
    <submittedName>
        <fullName evidence="3">Beta-glucosidase</fullName>
    </submittedName>
</protein>
<evidence type="ECO:0000313" key="2">
    <source>
        <dbReference type="EMBL" id="CAI3990561.1"/>
    </source>
</evidence>
<evidence type="ECO:0000313" key="3">
    <source>
        <dbReference type="EMBL" id="CAL4777873.1"/>
    </source>
</evidence>
<evidence type="ECO:0000313" key="4">
    <source>
        <dbReference type="Proteomes" id="UP001152797"/>
    </source>
</evidence>
<dbReference type="EMBL" id="CAMXCT020001491">
    <property type="protein sequence ID" value="CAL1143936.1"/>
    <property type="molecule type" value="Genomic_DNA"/>
</dbReference>
<feature type="region of interest" description="Disordered" evidence="1">
    <location>
        <begin position="13"/>
        <end position="38"/>
    </location>
</feature>
<organism evidence="2">
    <name type="scientific">Cladocopium goreaui</name>
    <dbReference type="NCBI Taxonomy" id="2562237"/>
    <lineage>
        <taxon>Eukaryota</taxon>
        <taxon>Sar</taxon>
        <taxon>Alveolata</taxon>
        <taxon>Dinophyceae</taxon>
        <taxon>Suessiales</taxon>
        <taxon>Symbiodiniaceae</taxon>
        <taxon>Cladocopium</taxon>
    </lineage>
</organism>
<feature type="region of interest" description="Disordered" evidence="1">
    <location>
        <begin position="57"/>
        <end position="77"/>
    </location>
</feature>
<comment type="caution">
    <text evidence="2">The sequence shown here is derived from an EMBL/GenBank/DDBJ whole genome shotgun (WGS) entry which is preliminary data.</text>
</comment>
<dbReference type="AlphaFoldDB" id="A0A9P1FWC5"/>
<dbReference type="EMBL" id="CAMXCT030001491">
    <property type="protein sequence ID" value="CAL4777873.1"/>
    <property type="molecule type" value="Genomic_DNA"/>
</dbReference>
<evidence type="ECO:0000256" key="1">
    <source>
        <dbReference type="SAM" id="MobiDB-lite"/>
    </source>
</evidence>
<reference evidence="3 4" key="2">
    <citation type="submission" date="2024-05" db="EMBL/GenBank/DDBJ databases">
        <authorList>
            <person name="Chen Y."/>
            <person name="Shah S."/>
            <person name="Dougan E. K."/>
            <person name="Thang M."/>
            <person name="Chan C."/>
        </authorList>
    </citation>
    <scope>NUCLEOTIDE SEQUENCE [LARGE SCALE GENOMIC DNA]</scope>
</reference>